<evidence type="ECO:0000313" key="2">
    <source>
        <dbReference type="EMBL" id="ADV47138.1"/>
    </source>
</evidence>
<gene>
    <name evidence="2" type="ordered locus">Nitsa_1894</name>
</gene>
<organism evidence="2 3">
    <name type="scientific">Nitratifractor salsuginis (strain DSM 16511 / JCM 12458 / E9I37-1)</name>
    <dbReference type="NCBI Taxonomy" id="749222"/>
    <lineage>
        <taxon>Bacteria</taxon>
        <taxon>Pseudomonadati</taxon>
        <taxon>Campylobacterota</taxon>
        <taxon>Epsilonproteobacteria</taxon>
        <taxon>Campylobacterales</taxon>
        <taxon>Sulfurovaceae</taxon>
        <taxon>Nitratifractor</taxon>
    </lineage>
</organism>
<feature type="transmembrane region" description="Helical" evidence="1">
    <location>
        <begin position="9"/>
        <end position="28"/>
    </location>
</feature>
<evidence type="ECO:0000256" key="1">
    <source>
        <dbReference type="SAM" id="Phobius"/>
    </source>
</evidence>
<dbReference type="Proteomes" id="UP000008633">
    <property type="component" value="Chromosome"/>
</dbReference>
<reference evidence="3" key="2">
    <citation type="submission" date="2011-01" db="EMBL/GenBank/DDBJ databases">
        <title>The complete genome of Nitratifractor salsuginis DSM 16511.</title>
        <authorList>
            <consortium name="US DOE Joint Genome Institute (JGI-PGF)"/>
            <person name="Lucas S."/>
            <person name="Copeland A."/>
            <person name="Lapidus A."/>
            <person name="Bruce D."/>
            <person name="Goodwin L."/>
            <person name="Pitluck S."/>
            <person name="Kyrpides N."/>
            <person name="Mavromatis K."/>
            <person name="Ivanova N."/>
            <person name="Mikhailova N."/>
            <person name="Zeytun A."/>
            <person name="Detter J.C."/>
            <person name="Tapia R."/>
            <person name="Han C."/>
            <person name="Land M."/>
            <person name="Hauser L."/>
            <person name="Markowitz V."/>
            <person name="Cheng J.-F."/>
            <person name="Hugenholtz P."/>
            <person name="Woyke T."/>
            <person name="Wu D."/>
            <person name="Tindall B."/>
            <person name="Schuetze A."/>
            <person name="Brambilla E."/>
            <person name="Klenk H.-P."/>
            <person name="Eisen J.A."/>
        </authorList>
    </citation>
    <scope>NUCLEOTIDE SEQUENCE [LARGE SCALE GENOMIC DNA]</scope>
    <source>
        <strain evidence="3">DSM 16511 / JCM 12458 / E9I37-1</strain>
    </source>
</reference>
<protein>
    <submittedName>
        <fullName evidence="2">Uncharacterized protein</fullName>
    </submittedName>
</protein>
<dbReference type="HOGENOM" id="CLU_3009718_0_0_7"/>
<proteinExistence type="predicted"/>
<dbReference type="KEGG" id="nsa:Nitsa_1894"/>
<keyword evidence="1" id="KW-0812">Transmembrane</keyword>
<keyword evidence="1" id="KW-0472">Membrane</keyword>
<accession>E6X269</accession>
<dbReference type="RefSeq" id="WP_013554823.1">
    <property type="nucleotide sequence ID" value="NC_014935.1"/>
</dbReference>
<reference evidence="2 3" key="1">
    <citation type="journal article" date="2011" name="Stand. Genomic Sci.">
        <title>Complete genome sequence of Nitratifractor salsuginis type strain (E9I37-1).</title>
        <authorList>
            <person name="Anderson I."/>
            <person name="Sikorski J."/>
            <person name="Zeytun A."/>
            <person name="Nolan M."/>
            <person name="Lapidus A."/>
            <person name="Lucas S."/>
            <person name="Hammon N."/>
            <person name="Deshpande S."/>
            <person name="Cheng J.F."/>
            <person name="Tapia R."/>
            <person name="Han C."/>
            <person name="Goodwin L."/>
            <person name="Pitluck S."/>
            <person name="Liolios K."/>
            <person name="Pagani I."/>
            <person name="Ivanova N."/>
            <person name="Huntemann M."/>
            <person name="Mavromatis K."/>
            <person name="Ovchinikova G."/>
            <person name="Pati A."/>
            <person name="Chen A."/>
            <person name="Palaniappan K."/>
            <person name="Land M."/>
            <person name="Hauser L."/>
            <person name="Brambilla E.M."/>
            <person name="Ngatchou-Djao O.D."/>
            <person name="Rohde M."/>
            <person name="Tindall B.J."/>
            <person name="Goker M."/>
            <person name="Detter J.C."/>
            <person name="Woyke T."/>
            <person name="Bristow J."/>
            <person name="Eisen J.A."/>
            <person name="Markowitz V."/>
            <person name="Hugenholtz P."/>
            <person name="Klenk H.P."/>
            <person name="Kyrpides N.C."/>
        </authorList>
    </citation>
    <scope>NUCLEOTIDE SEQUENCE [LARGE SCALE GENOMIC DNA]</scope>
    <source>
        <strain evidence="3">DSM 16511 / JCM 12458 / E9I37-1</strain>
    </source>
</reference>
<name>E6X269_NITSE</name>
<dbReference type="EMBL" id="CP002452">
    <property type="protein sequence ID" value="ADV47138.1"/>
    <property type="molecule type" value="Genomic_DNA"/>
</dbReference>
<dbReference type="AlphaFoldDB" id="E6X269"/>
<keyword evidence="1" id="KW-1133">Transmembrane helix</keyword>
<evidence type="ECO:0000313" key="3">
    <source>
        <dbReference type="Proteomes" id="UP000008633"/>
    </source>
</evidence>
<sequence>MQLKLSEKIFIYSMIVIGVAIYQLLRLIPQPGFMLKELEEVPEREESRKERLCYSC</sequence>
<keyword evidence="3" id="KW-1185">Reference proteome</keyword>